<dbReference type="Pfam" id="PF05188">
    <property type="entry name" value="MutS_II"/>
    <property type="match status" value="1"/>
</dbReference>
<keyword evidence="12" id="KW-0131">Cell cycle</keyword>
<keyword evidence="13" id="KW-0012">Acyltransferase</keyword>
<evidence type="ECO:0000256" key="8">
    <source>
        <dbReference type="ARBA" id="ARBA00022833"/>
    </source>
</evidence>
<dbReference type="Pfam" id="PF01624">
    <property type="entry name" value="MutS_I"/>
    <property type="match status" value="1"/>
</dbReference>
<feature type="domain" description="DNA mismatch repair proteins mutS family" evidence="15">
    <location>
        <begin position="1069"/>
        <end position="1085"/>
    </location>
</feature>
<dbReference type="Pfam" id="PF13880">
    <property type="entry name" value="Acetyltransf_13"/>
    <property type="match status" value="1"/>
</dbReference>
<evidence type="ECO:0000256" key="7">
    <source>
        <dbReference type="ARBA" id="ARBA00022771"/>
    </source>
</evidence>
<dbReference type="InterPro" id="IPR036187">
    <property type="entry name" value="DNA_mismatch_repair_MutS_sf"/>
</dbReference>
<evidence type="ECO:0000256" key="2">
    <source>
        <dbReference type="ARBA" id="ARBA00006271"/>
    </source>
</evidence>
<evidence type="ECO:0000256" key="9">
    <source>
        <dbReference type="ARBA" id="ARBA00022840"/>
    </source>
</evidence>
<dbReference type="STRING" id="1684307.A0A316UDI1"/>
<dbReference type="InterPro" id="IPR027417">
    <property type="entry name" value="P-loop_NTPase"/>
</dbReference>
<dbReference type="OrthoDB" id="121051at2759"/>
<evidence type="ECO:0000256" key="14">
    <source>
        <dbReference type="SAM" id="MobiDB-lite"/>
    </source>
</evidence>
<dbReference type="InterPro" id="IPR007861">
    <property type="entry name" value="DNA_mismatch_repair_MutS_clamp"/>
</dbReference>
<feature type="compositionally biased region" description="Low complexity" evidence="14">
    <location>
        <begin position="247"/>
        <end position="269"/>
    </location>
</feature>
<dbReference type="Gene3D" id="3.30.420.110">
    <property type="entry name" value="MutS, connector domain"/>
    <property type="match status" value="1"/>
</dbReference>
<dbReference type="GO" id="GO:0006298">
    <property type="term" value="P:mismatch repair"/>
    <property type="evidence" value="ECO:0007669"/>
    <property type="project" value="InterPro"/>
</dbReference>
<feature type="compositionally biased region" description="Polar residues" evidence="14">
    <location>
        <begin position="1342"/>
        <end position="1351"/>
    </location>
</feature>
<feature type="region of interest" description="Disordered" evidence="14">
    <location>
        <begin position="1586"/>
        <end position="1616"/>
    </location>
</feature>
<dbReference type="EMBL" id="KZ819322">
    <property type="protein sequence ID" value="PWN23307.1"/>
    <property type="molecule type" value="Genomic_DNA"/>
</dbReference>
<feature type="region of interest" description="Disordered" evidence="14">
    <location>
        <begin position="1242"/>
        <end position="1377"/>
    </location>
</feature>
<dbReference type="GO" id="GO:0032301">
    <property type="term" value="C:MutSalpha complex"/>
    <property type="evidence" value="ECO:0007669"/>
    <property type="project" value="TreeGrafter"/>
</dbReference>
<dbReference type="GO" id="GO:0030983">
    <property type="term" value="F:mismatched DNA binding"/>
    <property type="evidence" value="ECO:0007669"/>
    <property type="project" value="InterPro"/>
</dbReference>
<dbReference type="GO" id="GO:0008270">
    <property type="term" value="F:zinc ion binding"/>
    <property type="evidence" value="ECO:0007669"/>
    <property type="project" value="UniProtKB-KW"/>
</dbReference>
<dbReference type="Pfam" id="PF13878">
    <property type="entry name" value="zf-C2H2_3"/>
    <property type="match status" value="1"/>
</dbReference>
<proteinExistence type="inferred from homology"/>
<dbReference type="InterPro" id="IPR045076">
    <property type="entry name" value="MutS"/>
</dbReference>
<dbReference type="InterPro" id="IPR028005">
    <property type="entry name" value="AcTrfase_ESCO_Znf_dom"/>
</dbReference>
<keyword evidence="9" id="KW-0067">ATP-binding</keyword>
<dbReference type="Pfam" id="PF05190">
    <property type="entry name" value="MutS_IV"/>
    <property type="match status" value="1"/>
</dbReference>
<keyword evidence="5" id="KW-0547">Nucleotide-binding</keyword>
<keyword evidence="10" id="KW-0238">DNA-binding</keyword>
<dbReference type="GeneID" id="37013521"/>
<dbReference type="CDD" id="cd04301">
    <property type="entry name" value="NAT_SF"/>
    <property type="match status" value="1"/>
</dbReference>
<name>A0A316UDI1_9BASI</name>
<evidence type="ECO:0000313" key="16">
    <source>
        <dbReference type="EMBL" id="PWN23307.1"/>
    </source>
</evidence>
<dbReference type="InterPro" id="IPR036678">
    <property type="entry name" value="MutS_con_dom_sf"/>
</dbReference>
<dbReference type="SUPFAM" id="SSF55729">
    <property type="entry name" value="Acyl-CoA N-acyltransferases (Nat)"/>
    <property type="match status" value="1"/>
</dbReference>
<organism evidence="16 17">
    <name type="scientific">Pseudomicrostroma glucosiphilum</name>
    <dbReference type="NCBI Taxonomy" id="1684307"/>
    <lineage>
        <taxon>Eukaryota</taxon>
        <taxon>Fungi</taxon>
        <taxon>Dikarya</taxon>
        <taxon>Basidiomycota</taxon>
        <taxon>Ustilaginomycotina</taxon>
        <taxon>Exobasidiomycetes</taxon>
        <taxon>Microstromatales</taxon>
        <taxon>Microstromatales incertae sedis</taxon>
        <taxon>Pseudomicrostroma</taxon>
    </lineage>
</organism>
<dbReference type="SMART" id="SM00533">
    <property type="entry name" value="MUTSd"/>
    <property type="match status" value="1"/>
</dbReference>
<dbReference type="PROSITE" id="PS00486">
    <property type="entry name" value="DNA_MISMATCH_REPAIR_2"/>
    <property type="match status" value="1"/>
</dbReference>
<dbReference type="Pfam" id="PF05192">
    <property type="entry name" value="MutS_III"/>
    <property type="match status" value="1"/>
</dbReference>
<feature type="compositionally biased region" description="Polar residues" evidence="14">
    <location>
        <begin position="39"/>
        <end position="52"/>
    </location>
</feature>
<feature type="compositionally biased region" description="Low complexity" evidence="14">
    <location>
        <begin position="277"/>
        <end position="293"/>
    </location>
</feature>
<dbReference type="InterPro" id="IPR016181">
    <property type="entry name" value="Acyl_CoA_acyltransferase"/>
</dbReference>
<keyword evidence="6" id="KW-0227">DNA damage</keyword>
<gene>
    <name evidence="16" type="ORF">BCV69DRAFT_280915</name>
</gene>
<dbReference type="InterPro" id="IPR007696">
    <property type="entry name" value="DNA_mismatch_repair_MutS_core"/>
</dbReference>
<accession>A0A316UDI1</accession>
<feature type="compositionally biased region" description="Acidic residues" evidence="14">
    <location>
        <begin position="181"/>
        <end position="191"/>
    </location>
</feature>
<evidence type="ECO:0000256" key="1">
    <source>
        <dbReference type="ARBA" id="ARBA00004123"/>
    </source>
</evidence>
<sequence>MSTPRGSSGAGKASSPAGGKGTLLGFFRKVDGPAPARGQASSTADAGKNTASRVAPVMDKVTQAPTVKKPPQTVASSSKTSAASSSTKTAFPSPPSSTSGRSVSPVAPRISNDTPFNKKIGTPSASTGGTSSPFKSPTQPASASRPSREGSKSASRGLVGVNAGSGQPTPPSSSPATAQLLEDEGLDEEDVMPSSSRRVAKKRPAYFESGSEGDGESDFEADDDDDDDEAFSDASMSPAPPSRSRHSAAPVAKKPKAAASRPSAVASSSKPPPVSRPPFARASTSATSNSRASPGEDGTPKPAGGSTEFAFLNDRRDMDKNRPGDADYDPRTLYIPNNAWSTMSKFEKQYFEIKQWNMDTILMCQKGKFYEMFLEDAYIVHRELDLKLSDRGRMPMVGVPEASFDMFASKLLALGYKIGRVDQMETAVGLGMRKDKDKAKGVGTDIVRRELRHVMTTGTMIEGLEDDLANYCLALTETVTEGEDGREVVAFGVCMLDAATSEFSLSEWADDQARSELETLLRSLRVKEIIHKKGQLSKSTSRIIRNCVGADCRITMLRDGKEWFDAEATDAQLEDLFGEGKAELPQAISAMLDKAEAMNALGGMFAYLTQLSLLGDVASSKNFNVLDARRSAAGQPMKLDANTLSHLCVLQNEDGSDTGTLHRLLNRCITPCGKRLFKIWLTHPLSEAKAIEERLDAVDDLLGNSDFEDAFSRMRGFPDFERLIPKVHSGKIRPGEFTRLLSSFKKLTPEIENLLQMAEGHDFRSKLLRGLLSSVPDVATLANEIDSMFIAEEDGSFQPQPGVDEAFDEAQTLVEGVHEQLEDELRSARKKLKLGATKKGGCNWKHKGTNEIYQIEVPRNTRVPNDWLEISSTNDAKGYYPPEVKSLVLTLKESRETRLAALKEFHARLFEMFNANAKTYLSAVRAVGEVDCLLSLAQTSYAMGEPTCRPTFVESERAVVAFEELRHPCIAGSTDFIANDVKMGGDSAEVILLTGGNMAGKSTTARTTATGVILAQLGCRVPAASATLAPVDRICTRMGANDQIFKGSSTFMVEMQEASRIIKDCTPRSLVIMDELGRGTSTFDGHAIAHAVLHHIIARTRCLSFFLTHYLQLAYDFEGYPRCANKHMEVLVDDERREVVFTYRLVNGVAESSYGTQVAGLAGVPREICDRASDISREFAEATKQHQAERTTSALPVSTLGDFAYLFRLGQGALPHIADHLGDRGNDGQVASQLEVIRAQLQRIGSRNQSNGGDGDVEMHDAEKQPSGISDGNGIDSTPKKATAAAEPTAPSAALSSSSKRSASYGGSNARYQKRRLAEGGDSSLQTGEEGSEDFLGGASSPLRTHSSPLASKSRKQQARLPFGSASTSSANSHSNGAGEQLILDLGQKLQVTCTACQMSYDRSSPEDMALHVRHHDRVTRGVEWTGKNLLRAGEVVDVGSLPEASLVRALGKGVLTVAARRDNQSTPQMGGAGGAMDELDALLAASPTSSGKKKNNGATVPLRILRYSFTGTAGGAISTDAGQADHLVAKKLQEVSTTVDEALGAAPLDEETRRRRGPKMFLAIVAGRVVGAAVTGAVPPGSARRVVDIAEGTDNGSKSSAEGKDVDSNSTATSTSQAFASSGDAIFLSSQPLPKYQPAPILGVHRIYVLPSLRRLGVGSRLLDAVLEHSVYGQNAEALLRQFGGRKGNVVAFSQPTEAGRRLAERWLMQGSGQRREAGGGGGATTNGGGERASGLIVFQEE</sequence>
<feature type="compositionally biased region" description="Low complexity" evidence="14">
    <location>
        <begin position="1280"/>
        <end position="1304"/>
    </location>
</feature>
<evidence type="ECO:0000256" key="12">
    <source>
        <dbReference type="ARBA" id="ARBA00023306"/>
    </source>
</evidence>
<keyword evidence="8" id="KW-0862">Zinc</keyword>
<dbReference type="Gene3D" id="3.40.630.30">
    <property type="match status" value="1"/>
</dbReference>
<reference evidence="16 17" key="1">
    <citation type="journal article" date="2018" name="Mol. Biol. Evol.">
        <title>Broad Genomic Sampling Reveals a Smut Pathogenic Ancestry of the Fungal Clade Ustilaginomycotina.</title>
        <authorList>
            <person name="Kijpornyongpan T."/>
            <person name="Mondo S.J."/>
            <person name="Barry K."/>
            <person name="Sandor L."/>
            <person name="Lee J."/>
            <person name="Lipzen A."/>
            <person name="Pangilinan J."/>
            <person name="LaButti K."/>
            <person name="Hainaut M."/>
            <person name="Henrissat B."/>
            <person name="Grigoriev I.V."/>
            <person name="Spatafora J.W."/>
            <person name="Aime M.C."/>
        </authorList>
    </citation>
    <scope>NUCLEOTIDE SEQUENCE [LARGE SCALE GENOMIC DNA]</scope>
    <source>
        <strain evidence="16 17">MCA 4718</strain>
    </source>
</reference>
<dbReference type="Gene3D" id="3.40.1170.10">
    <property type="entry name" value="DNA repair protein MutS, domain I"/>
    <property type="match status" value="1"/>
</dbReference>
<dbReference type="SMART" id="SM00534">
    <property type="entry name" value="MUTSac"/>
    <property type="match status" value="1"/>
</dbReference>
<evidence type="ECO:0000313" key="17">
    <source>
        <dbReference type="Proteomes" id="UP000245942"/>
    </source>
</evidence>
<evidence type="ECO:0000256" key="4">
    <source>
        <dbReference type="ARBA" id="ARBA00022723"/>
    </source>
</evidence>
<feature type="compositionally biased region" description="Low complexity" evidence="14">
    <location>
        <begin position="1364"/>
        <end position="1377"/>
    </location>
</feature>
<evidence type="ECO:0000256" key="11">
    <source>
        <dbReference type="ARBA" id="ARBA00023242"/>
    </source>
</evidence>
<dbReference type="PANTHER" id="PTHR11361">
    <property type="entry name" value="DNA MISMATCH REPAIR PROTEIN MUTS FAMILY MEMBER"/>
    <property type="match status" value="1"/>
</dbReference>
<protein>
    <recommendedName>
        <fullName evidence="15">DNA mismatch repair proteins mutS family domain-containing protein</fullName>
    </recommendedName>
</protein>
<dbReference type="SUPFAM" id="SSF52540">
    <property type="entry name" value="P-loop containing nucleoside triphosphate hydrolases"/>
    <property type="match status" value="1"/>
</dbReference>
<keyword evidence="11" id="KW-0539">Nucleus</keyword>
<dbReference type="InterPro" id="IPR007695">
    <property type="entry name" value="DNA_mismatch_repair_MutS-lik_N"/>
</dbReference>
<dbReference type="Gene3D" id="3.40.50.300">
    <property type="entry name" value="P-loop containing nucleotide triphosphate hydrolases"/>
    <property type="match status" value="1"/>
</dbReference>
<dbReference type="PANTHER" id="PTHR11361:SF148">
    <property type="entry name" value="DNA MISMATCH REPAIR PROTEIN MSH6"/>
    <property type="match status" value="1"/>
</dbReference>
<dbReference type="InterPro" id="IPR000432">
    <property type="entry name" value="DNA_mismatch_repair_MutS_C"/>
</dbReference>
<dbReference type="InterPro" id="IPR028009">
    <property type="entry name" value="ESCO_Acetyltransf_dom"/>
</dbReference>
<dbReference type="NCBIfam" id="NF003810">
    <property type="entry name" value="PRK05399.1"/>
    <property type="match status" value="1"/>
</dbReference>
<keyword evidence="7" id="KW-0863">Zinc-finger</keyword>
<evidence type="ECO:0000256" key="10">
    <source>
        <dbReference type="ARBA" id="ARBA00023125"/>
    </source>
</evidence>
<dbReference type="GO" id="GO:0016746">
    <property type="term" value="F:acyltransferase activity"/>
    <property type="evidence" value="ECO:0007669"/>
    <property type="project" value="UniProtKB-KW"/>
</dbReference>
<comment type="similarity">
    <text evidence="2">Belongs to the DNA mismatch repair MutS family.</text>
</comment>
<comment type="subcellular location">
    <subcellularLocation>
        <location evidence="1">Nucleus</location>
    </subcellularLocation>
</comment>
<dbReference type="SUPFAM" id="SSF48334">
    <property type="entry name" value="DNA repair protein MutS, domain III"/>
    <property type="match status" value="1"/>
</dbReference>
<keyword evidence="3" id="KW-0808">Transferase</keyword>
<evidence type="ECO:0000259" key="15">
    <source>
        <dbReference type="PROSITE" id="PS00486"/>
    </source>
</evidence>
<dbReference type="Proteomes" id="UP000245942">
    <property type="component" value="Unassembled WGS sequence"/>
</dbReference>
<feature type="region of interest" description="Disordered" evidence="14">
    <location>
        <begin position="1712"/>
        <end position="1743"/>
    </location>
</feature>
<dbReference type="SUPFAM" id="SSF55271">
    <property type="entry name" value="DNA repair protein MutS, domain I"/>
    <property type="match status" value="1"/>
</dbReference>
<keyword evidence="17" id="KW-1185">Reference proteome</keyword>
<dbReference type="GO" id="GO:0005524">
    <property type="term" value="F:ATP binding"/>
    <property type="evidence" value="ECO:0007669"/>
    <property type="project" value="UniProtKB-KW"/>
</dbReference>
<feature type="compositionally biased region" description="Acidic residues" evidence="14">
    <location>
        <begin position="211"/>
        <end position="231"/>
    </location>
</feature>
<evidence type="ECO:0000256" key="6">
    <source>
        <dbReference type="ARBA" id="ARBA00022763"/>
    </source>
</evidence>
<evidence type="ECO:0000256" key="3">
    <source>
        <dbReference type="ARBA" id="ARBA00022679"/>
    </source>
</evidence>
<feature type="compositionally biased region" description="Gly residues" evidence="14">
    <location>
        <begin position="1720"/>
        <end position="1733"/>
    </location>
</feature>
<feature type="compositionally biased region" description="Low complexity" evidence="14">
    <location>
        <begin position="75"/>
        <end position="105"/>
    </location>
</feature>
<feature type="compositionally biased region" description="Polar residues" evidence="14">
    <location>
        <begin position="134"/>
        <end position="145"/>
    </location>
</feature>
<feature type="compositionally biased region" description="Low complexity" evidence="14">
    <location>
        <begin position="121"/>
        <end position="133"/>
    </location>
</feature>
<feature type="region of interest" description="Disordered" evidence="14">
    <location>
        <begin position="1"/>
        <end position="329"/>
    </location>
</feature>
<dbReference type="Pfam" id="PF00488">
    <property type="entry name" value="MutS_V"/>
    <property type="match status" value="1"/>
</dbReference>
<evidence type="ECO:0000256" key="5">
    <source>
        <dbReference type="ARBA" id="ARBA00022741"/>
    </source>
</evidence>
<keyword evidence="4" id="KW-0479">Metal-binding</keyword>
<feature type="compositionally biased region" description="Basic and acidic residues" evidence="14">
    <location>
        <begin position="313"/>
        <end position="329"/>
    </location>
</feature>
<evidence type="ECO:0000256" key="13">
    <source>
        <dbReference type="ARBA" id="ARBA00023315"/>
    </source>
</evidence>
<dbReference type="RefSeq" id="XP_025350467.1">
    <property type="nucleotide sequence ID" value="XM_025491787.1"/>
</dbReference>
<feature type="compositionally biased region" description="Low complexity" evidence="14">
    <location>
        <begin position="1"/>
        <end position="17"/>
    </location>
</feature>
<dbReference type="GO" id="GO:0140664">
    <property type="term" value="F:ATP-dependent DNA damage sensor activity"/>
    <property type="evidence" value="ECO:0007669"/>
    <property type="project" value="InterPro"/>
</dbReference>
<dbReference type="InterPro" id="IPR016151">
    <property type="entry name" value="DNA_mismatch_repair_MutS_N"/>
</dbReference>
<dbReference type="SUPFAM" id="SSF53150">
    <property type="entry name" value="DNA repair protein MutS, domain II"/>
    <property type="match status" value="1"/>
</dbReference>
<dbReference type="InterPro" id="IPR007860">
    <property type="entry name" value="DNA_mmatch_repair_MutS_con_dom"/>
</dbReference>
<dbReference type="Gene3D" id="1.10.1420.10">
    <property type="match status" value="2"/>
</dbReference>